<feature type="transmembrane region" description="Helical" evidence="5">
    <location>
        <begin position="321"/>
        <end position="344"/>
    </location>
</feature>
<evidence type="ECO:0000256" key="3">
    <source>
        <dbReference type="ARBA" id="ARBA00022989"/>
    </source>
</evidence>
<feature type="transmembrane region" description="Helical" evidence="5">
    <location>
        <begin position="69"/>
        <end position="89"/>
    </location>
</feature>
<protein>
    <submittedName>
        <fullName evidence="6">TDT family transporter</fullName>
    </submittedName>
</protein>
<evidence type="ECO:0000256" key="4">
    <source>
        <dbReference type="ARBA" id="ARBA00023136"/>
    </source>
</evidence>
<feature type="transmembrane region" description="Helical" evidence="5">
    <location>
        <begin position="109"/>
        <end position="128"/>
    </location>
</feature>
<comment type="caution">
    <text evidence="6">The sequence shown here is derived from an EMBL/GenBank/DDBJ whole genome shotgun (WGS) entry which is preliminary data.</text>
</comment>
<dbReference type="EMBL" id="BAABQM010000002">
    <property type="protein sequence ID" value="GAA5414687.1"/>
    <property type="molecule type" value="Genomic_DNA"/>
</dbReference>
<feature type="transmembrane region" description="Helical" evidence="5">
    <location>
        <begin position="206"/>
        <end position="232"/>
    </location>
</feature>
<dbReference type="PANTHER" id="PTHR37955">
    <property type="entry name" value="TELLURITE RESISTANCE PROTEIN TEHA"/>
    <property type="match status" value="1"/>
</dbReference>
<sequence>MAWNNAKDNHEVKNHCEKNKNNNFDKSIWKKLNHRFQHLPVALTGLALGLCGIASALDTIFKKFYHPNCWWISIGFIAVASFLLLLATIRNFSHKKVVLFEAKEPLLSSFLPTYAMTLMCIAGFIAGWEKGNYFGKVPPCQVIGAILMCLSVVIQIVCIVAFVKNVLLKHNWDKDSMYGSWLVPTVGPATAATFTGRFNENILPVWFFQIIWFFAFANYVVLFVVVTYSLLFKKKADIHKFPSIAVYFAPANLVLAGFLQTFAIPSVEPYYIHTPEVQAFIGHNWDFINIAIIFMACMAFTYNILLWFFIVKIFNSTKFAYIFASVTFPLAIGASAMLYIYGYLGLYMHVTHDHSHIITMLEQFFRYIGYIFTVVATCIILYVATRFIINIMKSLVTNMNDDKHHCVYTAAQTAESNTACPSKVVSEEQK</sequence>
<evidence type="ECO:0000313" key="6">
    <source>
        <dbReference type="EMBL" id="GAA5414687.1"/>
    </source>
</evidence>
<evidence type="ECO:0000313" key="7">
    <source>
        <dbReference type="Proteomes" id="UP001449582"/>
    </source>
</evidence>
<feature type="transmembrane region" description="Helical" evidence="5">
    <location>
        <begin position="364"/>
        <end position="384"/>
    </location>
</feature>
<keyword evidence="2 5" id="KW-0812">Transmembrane</keyword>
<dbReference type="InterPro" id="IPR004695">
    <property type="entry name" value="SLAC1/Mae1/Ssu1/TehA"/>
</dbReference>
<proteinExistence type="predicted"/>
<evidence type="ECO:0000256" key="2">
    <source>
        <dbReference type="ARBA" id="ARBA00022692"/>
    </source>
</evidence>
<keyword evidence="4 5" id="KW-0472">Membrane</keyword>
<name>A0ABP9U939_9BACT</name>
<organism evidence="6 7">
    <name type="scientific">Ureaplasma ceti</name>
    <dbReference type="NCBI Taxonomy" id="3119530"/>
    <lineage>
        <taxon>Bacteria</taxon>
        <taxon>Bacillati</taxon>
        <taxon>Mycoplasmatota</taxon>
        <taxon>Mycoplasmoidales</taxon>
        <taxon>Mycoplasmoidaceae</taxon>
        <taxon>Ureaplasma</taxon>
    </lineage>
</organism>
<gene>
    <name evidence="6" type="ORF">UREOM_3980</name>
</gene>
<comment type="subcellular location">
    <subcellularLocation>
        <location evidence="1">Membrane</location>
        <topology evidence="1">Multi-pass membrane protein</topology>
    </subcellularLocation>
</comment>
<keyword evidence="7" id="KW-1185">Reference proteome</keyword>
<dbReference type="Proteomes" id="UP001449582">
    <property type="component" value="Unassembled WGS sequence"/>
</dbReference>
<dbReference type="InterPro" id="IPR052951">
    <property type="entry name" value="Tellurite_res_ion_channel"/>
</dbReference>
<evidence type="ECO:0000256" key="1">
    <source>
        <dbReference type="ARBA" id="ARBA00004141"/>
    </source>
</evidence>
<feature type="transmembrane region" description="Helical" evidence="5">
    <location>
        <begin position="244"/>
        <end position="267"/>
    </location>
</feature>
<evidence type="ECO:0000256" key="5">
    <source>
        <dbReference type="SAM" id="Phobius"/>
    </source>
</evidence>
<keyword evidence="3 5" id="KW-1133">Transmembrane helix</keyword>
<accession>A0ABP9U939</accession>
<dbReference type="Pfam" id="PF03595">
    <property type="entry name" value="SLAC1"/>
    <property type="match status" value="1"/>
</dbReference>
<reference evidence="6" key="1">
    <citation type="submission" date="2024-02" db="EMBL/GenBank/DDBJ databases">
        <title>Draft genome sequence of new strains in genus Ureaplasma.</title>
        <authorList>
            <person name="Nakajima Y."/>
            <person name="Segawa T."/>
        </authorList>
    </citation>
    <scope>NUCLEOTIDE SEQUENCE [LARGE SCALE GENOMIC DNA]</scope>
    <source>
        <strain evidence="6">OM1</strain>
    </source>
</reference>
<feature type="transmembrane region" description="Helical" evidence="5">
    <location>
        <begin position="39"/>
        <end position="57"/>
    </location>
</feature>
<feature type="transmembrane region" description="Helical" evidence="5">
    <location>
        <begin position="140"/>
        <end position="163"/>
    </location>
</feature>
<dbReference type="PANTHER" id="PTHR37955:SF1">
    <property type="entry name" value="DEP DOMAIN-CONTAINING PROTEIN"/>
    <property type="match status" value="1"/>
</dbReference>
<feature type="transmembrane region" description="Helical" evidence="5">
    <location>
        <begin position="287"/>
        <end position="309"/>
    </location>
</feature>
<dbReference type="RefSeq" id="WP_353289848.1">
    <property type="nucleotide sequence ID" value="NZ_BAABQM010000002.1"/>
</dbReference>
<dbReference type="Gene3D" id="1.50.10.150">
    <property type="entry name" value="Voltage-dependent anion channel"/>
    <property type="match status" value="1"/>
</dbReference>
<dbReference type="InterPro" id="IPR038665">
    <property type="entry name" value="Voltage-dep_anion_channel_sf"/>
</dbReference>